<dbReference type="InterPro" id="IPR016181">
    <property type="entry name" value="Acyl_CoA_acyltransferase"/>
</dbReference>
<dbReference type="Pfam" id="PF01233">
    <property type="entry name" value="NMT"/>
    <property type="match status" value="1"/>
</dbReference>
<dbReference type="GO" id="GO:0005737">
    <property type="term" value="C:cytoplasm"/>
    <property type="evidence" value="ECO:0007669"/>
    <property type="project" value="TreeGrafter"/>
</dbReference>
<dbReference type="InterPro" id="IPR000903">
    <property type="entry name" value="NMT"/>
</dbReference>
<name>A0A9J6F0S8_RHIMP</name>
<evidence type="ECO:0000259" key="6">
    <source>
        <dbReference type="Pfam" id="PF01233"/>
    </source>
</evidence>
<dbReference type="GO" id="GO:0004379">
    <property type="term" value="F:glycylpeptide N-tetradecanoyltransferase activity"/>
    <property type="evidence" value="ECO:0007669"/>
    <property type="project" value="UniProtKB-EC"/>
</dbReference>
<dbReference type="EMBL" id="JABSTU010000001">
    <property type="protein sequence ID" value="KAH8040235.1"/>
    <property type="molecule type" value="Genomic_DNA"/>
</dbReference>
<proteinExistence type="inferred from homology"/>
<reference evidence="7" key="2">
    <citation type="submission" date="2021-09" db="EMBL/GenBank/DDBJ databases">
        <authorList>
            <person name="Jia N."/>
            <person name="Wang J."/>
            <person name="Shi W."/>
            <person name="Du L."/>
            <person name="Sun Y."/>
            <person name="Zhan W."/>
            <person name="Jiang J."/>
            <person name="Wang Q."/>
            <person name="Zhang B."/>
            <person name="Ji P."/>
            <person name="Sakyi L.B."/>
            <person name="Cui X."/>
            <person name="Yuan T."/>
            <person name="Jiang B."/>
            <person name="Yang W."/>
            <person name="Lam T.T.-Y."/>
            <person name="Chang Q."/>
            <person name="Ding S."/>
            <person name="Wang X."/>
            <person name="Zhu J."/>
            <person name="Ruan X."/>
            <person name="Zhao L."/>
            <person name="Wei J."/>
            <person name="Que T."/>
            <person name="Du C."/>
            <person name="Cheng J."/>
            <person name="Dai P."/>
            <person name="Han X."/>
            <person name="Huang E."/>
            <person name="Gao Y."/>
            <person name="Liu J."/>
            <person name="Shao H."/>
            <person name="Ye R."/>
            <person name="Li L."/>
            <person name="Wei W."/>
            <person name="Wang X."/>
            <person name="Wang C."/>
            <person name="Huo Q."/>
            <person name="Li W."/>
            <person name="Guo W."/>
            <person name="Chen H."/>
            <person name="Chen S."/>
            <person name="Zhou L."/>
            <person name="Zhou L."/>
            <person name="Ni X."/>
            <person name="Tian J."/>
            <person name="Zhou Y."/>
            <person name="Sheng Y."/>
            <person name="Liu T."/>
            <person name="Pan Y."/>
            <person name="Xia L."/>
            <person name="Li J."/>
            <person name="Zhao F."/>
            <person name="Cao W."/>
        </authorList>
    </citation>
    <scope>NUCLEOTIDE SEQUENCE</scope>
    <source>
        <strain evidence="7">Rmic-2018</strain>
        <tissue evidence="7">Larvae</tissue>
    </source>
</reference>
<dbReference type="PANTHER" id="PTHR11377">
    <property type="entry name" value="N-MYRISTOYL TRANSFERASE"/>
    <property type="match status" value="1"/>
</dbReference>
<keyword evidence="3" id="KW-0808">Transferase</keyword>
<dbReference type="EC" id="2.3.1.97" evidence="2"/>
<evidence type="ECO:0000256" key="4">
    <source>
        <dbReference type="ARBA" id="ARBA00023315"/>
    </source>
</evidence>
<protein>
    <recommendedName>
        <fullName evidence="2">glycylpeptide N-tetradecanoyltransferase</fullName>
        <ecNumber evidence="2">2.3.1.97</ecNumber>
    </recommendedName>
    <alternativeName>
        <fullName evidence="5">Myristoyl-CoA:protein N-myristoyltransferase</fullName>
    </alternativeName>
</protein>
<evidence type="ECO:0000256" key="1">
    <source>
        <dbReference type="ARBA" id="ARBA00009469"/>
    </source>
</evidence>
<evidence type="ECO:0000313" key="7">
    <source>
        <dbReference type="EMBL" id="KAH8040235.1"/>
    </source>
</evidence>
<dbReference type="Gene3D" id="3.40.630.170">
    <property type="match status" value="1"/>
</dbReference>
<dbReference type="VEuPathDB" id="VectorBase:LOC119185282"/>
<evidence type="ECO:0000256" key="2">
    <source>
        <dbReference type="ARBA" id="ARBA00012923"/>
    </source>
</evidence>
<dbReference type="AlphaFoldDB" id="A0A9J6F0S8"/>
<comment type="similarity">
    <text evidence="1">Belongs to the NMT family.</text>
</comment>
<evidence type="ECO:0000313" key="8">
    <source>
        <dbReference type="Proteomes" id="UP000821866"/>
    </source>
</evidence>
<reference evidence="7" key="1">
    <citation type="journal article" date="2020" name="Cell">
        <title>Large-Scale Comparative Analyses of Tick Genomes Elucidate Their Genetic Diversity and Vector Capacities.</title>
        <authorList>
            <consortium name="Tick Genome and Microbiome Consortium (TIGMIC)"/>
            <person name="Jia N."/>
            <person name="Wang J."/>
            <person name="Shi W."/>
            <person name="Du L."/>
            <person name="Sun Y."/>
            <person name="Zhan W."/>
            <person name="Jiang J.F."/>
            <person name="Wang Q."/>
            <person name="Zhang B."/>
            <person name="Ji P."/>
            <person name="Bell-Sakyi L."/>
            <person name="Cui X.M."/>
            <person name="Yuan T.T."/>
            <person name="Jiang B.G."/>
            <person name="Yang W.F."/>
            <person name="Lam T.T."/>
            <person name="Chang Q.C."/>
            <person name="Ding S.J."/>
            <person name="Wang X.J."/>
            <person name="Zhu J.G."/>
            <person name="Ruan X.D."/>
            <person name="Zhao L."/>
            <person name="Wei J.T."/>
            <person name="Ye R.Z."/>
            <person name="Que T.C."/>
            <person name="Du C.H."/>
            <person name="Zhou Y.H."/>
            <person name="Cheng J.X."/>
            <person name="Dai P.F."/>
            <person name="Guo W.B."/>
            <person name="Han X.H."/>
            <person name="Huang E.J."/>
            <person name="Li L.F."/>
            <person name="Wei W."/>
            <person name="Gao Y.C."/>
            <person name="Liu J.Z."/>
            <person name="Shao H.Z."/>
            <person name="Wang X."/>
            <person name="Wang C.C."/>
            <person name="Yang T.C."/>
            <person name="Huo Q.B."/>
            <person name="Li W."/>
            <person name="Chen H.Y."/>
            <person name="Chen S.E."/>
            <person name="Zhou L.G."/>
            <person name="Ni X.B."/>
            <person name="Tian J.H."/>
            <person name="Sheng Y."/>
            <person name="Liu T."/>
            <person name="Pan Y.S."/>
            <person name="Xia L.Y."/>
            <person name="Li J."/>
            <person name="Zhao F."/>
            <person name="Cao W.C."/>
        </authorList>
    </citation>
    <scope>NUCLEOTIDE SEQUENCE</scope>
    <source>
        <strain evidence="7">Rmic-2018</strain>
    </source>
</reference>
<sequence length="144" mass="16623">MDDVSANLARSKELALRELSKDNIAIVYDDEKLSANTVNEPIERGKPIEEIRDQPYSLPSDFTWDTLDINNPTILKELYQLLNENYVEDDDNMFRFDYAPEFLKWALQPPGWTADWHCGVRVVKSNKLVGFISAVPATIRIYNQ</sequence>
<feature type="domain" description="Glycylpeptide N-tetradecanoyltransferase N-terminal" evidence="6">
    <location>
        <begin position="41"/>
        <end position="143"/>
    </location>
</feature>
<comment type="caution">
    <text evidence="7">The sequence shown here is derived from an EMBL/GenBank/DDBJ whole genome shotgun (WGS) entry which is preliminary data.</text>
</comment>
<dbReference type="Proteomes" id="UP000821866">
    <property type="component" value="Chromosome 1"/>
</dbReference>
<evidence type="ECO:0000256" key="3">
    <source>
        <dbReference type="ARBA" id="ARBA00022679"/>
    </source>
</evidence>
<dbReference type="PANTHER" id="PTHR11377:SF5">
    <property type="entry name" value="GLYCYLPEPTIDE N-TETRADECANOYLTRANSFERASE"/>
    <property type="match status" value="1"/>
</dbReference>
<keyword evidence="8" id="KW-1185">Reference proteome</keyword>
<dbReference type="SUPFAM" id="SSF55729">
    <property type="entry name" value="Acyl-CoA N-acyltransferases (Nat)"/>
    <property type="match status" value="1"/>
</dbReference>
<accession>A0A9J6F0S8</accession>
<keyword evidence="4" id="KW-0012">Acyltransferase</keyword>
<organism evidence="7 8">
    <name type="scientific">Rhipicephalus microplus</name>
    <name type="common">Cattle tick</name>
    <name type="synonym">Boophilus microplus</name>
    <dbReference type="NCBI Taxonomy" id="6941"/>
    <lineage>
        <taxon>Eukaryota</taxon>
        <taxon>Metazoa</taxon>
        <taxon>Ecdysozoa</taxon>
        <taxon>Arthropoda</taxon>
        <taxon>Chelicerata</taxon>
        <taxon>Arachnida</taxon>
        <taxon>Acari</taxon>
        <taxon>Parasitiformes</taxon>
        <taxon>Ixodida</taxon>
        <taxon>Ixodoidea</taxon>
        <taxon>Ixodidae</taxon>
        <taxon>Rhipicephalinae</taxon>
        <taxon>Rhipicephalus</taxon>
        <taxon>Boophilus</taxon>
    </lineage>
</organism>
<gene>
    <name evidence="7" type="ORF">HPB51_009783</name>
</gene>
<evidence type="ECO:0000256" key="5">
    <source>
        <dbReference type="ARBA" id="ARBA00031242"/>
    </source>
</evidence>
<dbReference type="InterPro" id="IPR022676">
    <property type="entry name" value="NMT_N"/>
</dbReference>